<dbReference type="Pfam" id="PF11971">
    <property type="entry name" value="CAMSAP_CH"/>
    <property type="match status" value="1"/>
</dbReference>
<feature type="compositionally biased region" description="Polar residues" evidence="1">
    <location>
        <begin position="157"/>
        <end position="177"/>
    </location>
</feature>
<evidence type="ECO:0000313" key="4">
    <source>
        <dbReference type="Proteomes" id="UP000194236"/>
    </source>
</evidence>
<protein>
    <submittedName>
        <fullName evidence="3">Calmodulin-regulated spectrin-associated 1-like protein</fullName>
    </submittedName>
</protein>
<dbReference type="InterPro" id="IPR032940">
    <property type="entry name" value="CAMSAP"/>
</dbReference>
<name>A0A1Y3AVN5_EURMA</name>
<dbReference type="GO" id="GO:0051011">
    <property type="term" value="F:microtubule minus-end binding"/>
    <property type="evidence" value="ECO:0007669"/>
    <property type="project" value="TreeGrafter"/>
</dbReference>
<evidence type="ECO:0000313" key="3">
    <source>
        <dbReference type="EMBL" id="OTF71516.1"/>
    </source>
</evidence>
<dbReference type="GO" id="GO:0007026">
    <property type="term" value="P:negative regulation of microtubule depolymerization"/>
    <property type="evidence" value="ECO:0007669"/>
    <property type="project" value="TreeGrafter"/>
</dbReference>
<reference evidence="3 4" key="1">
    <citation type="submission" date="2017-03" db="EMBL/GenBank/DDBJ databases">
        <title>Genome Survey of Euroglyphus maynei.</title>
        <authorList>
            <person name="Arlian L.G."/>
            <person name="Morgan M.S."/>
            <person name="Rider S.D."/>
        </authorList>
    </citation>
    <scope>NUCLEOTIDE SEQUENCE [LARGE SCALE GENOMIC DNA]</scope>
    <source>
        <strain evidence="3">Arlian Lab</strain>
        <tissue evidence="3">Whole body</tissue>
    </source>
</reference>
<keyword evidence="4" id="KW-1185">Reference proteome</keyword>
<dbReference type="PANTHER" id="PTHR21595:SF0">
    <property type="entry name" value="PATRONIN"/>
    <property type="match status" value="1"/>
</dbReference>
<accession>A0A1Y3AVN5</accession>
<dbReference type="PANTHER" id="PTHR21595">
    <property type="entry name" value="PATRONIN"/>
    <property type="match status" value="1"/>
</dbReference>
<dbReference type="Proteomes" id="UP000194236">
    <property type="component" value="Unassembled WGS sequence"/>
</dbReference>
<dbReference type="EMBL" id="MUJZ01060618">
    <property type="protein sequence ID" value="OTF71516.1"/>
    <property type="molecule type" value="Genomic_DNA"/>
</dbReference>
<feature type="domain" description="CASAMP second calponin-homology" evidence="2">
    <location>
        <begin position="2"/>
        <end position="55"/>
    </location>
</feature>
<dbReference type="OrthoDB" id="2125658at2759"/>
<organism evidence="3 4">
    <name type="scientific">Euroglyphus maynei</name>
    <name type="common">Mayne's house dust mite</name>
    <dbReference type="NCBI Taxonomy" id="6958"/>
    <lineage>
        <taxon>Eukaryota</taxon>
        <taxon>Metazoa</taxon>
        <taxon>Ecdysozoa</taxon>
        <taxon>Arthropoda</taxon>
        <taxon>Chelicerata</taxon>
        <taxon>Arachnida</taxon>
        <taxon>Acari</taxon>
        <taxon>Acariformes</taxon>
        <taxon>Sarcoptiformes</taxon>
        <taxon>Astigmata</taxon>
        <taxon>Psoroptidia</taxon>
        <taxon>Analgoidea</taxon>
        <taxon>Pyroglyphidae</taxon>
        <taxon>Pyroglyphinae</taxon>
        <taxon>Euroglyphus</taxon>
    </lineage>
</organism>
<dbReference type="AlphaFoldDB" id="A0A1Y3AVN5"/>
<dbReference type="InterPro" id="IPR022613">
    <property type="entry name" value="CH_CAMSAP_2"/>
</dbReference>
<sequence>MAFYCPDHVDWREICLKQDISIADSIYNLQRIQYFCQELFPSDICFLLLEDFLYLPEPIVPNFLAFIADLLFMFEIQPVETVTPPYIRLYPELFQEEYHPSYPQMLTPSEMKAKSLKSSWNNNNNNNNDSIETSSVACMMNNNSEYPPNHPIYDRPSYTQPQRTSSNLTLNYQQQVK</sequence>
<dbReference type="GO" id="GO:0031122">
    <property type="term" value="P:cytoplasmic microtubule organization"/>
    <property type="evidence" value="ECO:0007669"/>
    <property type="project" value="TreeGrafter"/>
</dbReference>
<evidence type="ECO:0000259" key="2">
    <source>
        <dbReference type="Pfam" id="PF11971"/>
    </source>
</evidence>
<dbReference type="GO" id="GO:0036449">
    <property type="term" value="C:microtubule minus-end"/>
    <property type="evidence" value="ECO:0007669"/>
    <property type="project" value="TreeGrafter"/>
</dbReference>
<comment type="caution">
    <text evidence="3">The sequence shown here is derived from an EMBL/GenBank/DDBJ whole genome shotgun (WGS) entry which is preliminary data.</text>
</comment>
<evidence type="ECO:0000256" key="1">
    <source>
        <dbReference type="SAM" id="MobiDB-lite"/>
    </source>
</evidence>
<gene>
    <name evidence="3" type="ORF">BLA29_008313</name>
</gene>
<feature type="region of interest" description="Disordered" evidence="1">
    <location>
        <begin position="149"/>
        <end position="177"/>
    </location>
</feature>
<proteinExistence type="predicted"/>
<dbReference type="GO" id="GO:0005516">
    <property type="term" value="F:calmodulin binding"/>
    <property type="evidence" value="ECO:0007669"/>
    <property type="project" value="InterPro"/>
</dbReference>